<keyword evidence="1" id="KW-0472">Membrane</keyword>
<dbReference type="AlphaFoldDB" id="A0A365YJ99"/>
<dbReference type="RefSeq" id="WP_047118563.1">
    <property type="nucleotide sequence ID" value="NZ_CM125969.1"/>
</dbReference>
<gene>
    <name evidence="2" type="ORF">C1H84_04805</name>
</gene>
<evidence type="ECO:0000313" key="3">
    <source>
        <dbReference type="Proteomes" id="UP000252167"/>
    </source>
</evidence>
<dbReference type="EMBL" id="POAF01000002">
    <property type="protein sequence ID" value="RBM02752.1"/>
    <property type="molecule type" value="Genomic_DNA"/>
</dbReference>
<sequence>MQFAELWSKSRACLALMAMLIFTELLALLVPVETEHTSREGLSVASSFGMLFCGVVLGTYAAWVGGRFGIAALRRVRGPHRIAATALQLLAPPLVVGASAYLLGYATVMYRMGEVFVPDPGLFLLSMLMMLGLCLGGLGLGLLFAPKLAIGLSIVLFSGLQLLSLVAPGPMLSNMAGLSECCTRDSAPNPIVIQAVALCYLGWSMLGVLAICVKAQNMNRMARRALAVAGALSLTVLWGGGALAAQDAGEEQQLSRTSELRCEEPGDGHEYCFWPGEAEHWNDWRSNITAGVGQLEQATGIQQPRIITSSKAHAEATGGLLLGFEDRYSPETVKWDLAMKMSVNPTEQCLGSLAASHGIVGTSSAATEAQRHMWAQSNLLYQWWTTKADREFVDSAQSEQLDALNALDEQSQISWVKRAAAGVENCQLVQLPGS</sequence>
<feature type="transmembrane region" description="Helical" evidence="1">
    <location>
        <begin position="82"/>
        <end position="103"/>
    </location>
</feature>
<evidence type="ECO:0000313" key="2">
    <source>
        <dbReference type="EMBL" id="RBM02752.1"/>
    </source>
</evidence>
<keyword evidence="1" id="KW-0812">Transmembrane</keyword>
<protein>
    <submittedName>
        <fullName evidence="2">Uncharacterized protein</fullName>
    </submittedName>
</protein>
<keyword evidence="1" id="KW-1133">Transmembrane helix</keyword>
<accession>A0A365YJ99</accession>
<comment type="caution">
    <text evidence="2">The sequence shown here is derived from an EMBL/GenBank/DDBJ whole genome shotgun (WGS) entry which is preliminary data.</text>
</comment>
<organism evidence="2 3">
    <name type="scientific">Glutamicibacter soli</name>
    <dbReference type="NCBI Taxonomy" id="453836"/>
    <lineage>
        <taxon>Bacteria</taxon>
        <taxon>Bacillati</taxon>
        <taxon>Actinomycetota</taxon>
        <taxon>Actinomycetes</taxon>
        <taxon>Micrococcales</taxon>
        <taxon>Micrococcaceae</taxon>
        <taxon>Glutamicibacter</taxon>
    </lineage>
</organism>
<feature type="transmembrane region" description="Helical" evidence="1">
    <location>
        <begin position="123"/>
        <end position="145"/>
    </location>
</feature>
<reference evidence="2 3" key="1">
    <citation type="submission" date="2018-01" db="EMBL/GenBank/DDBJ databases">
        <title>Glutamicibacter soli strain NHPC-3 Whole genome sequence and assembly.</title>
        <authorList>
            <person name="Choudhury P."/>
            <person name="Gupta D."/>
            <person name="Sengupta K."/>
            <person name="Jawed A."/>
            <person name="Sultana N."/>
            <person name="Saha P."/>
        </authorList>
    </citation>
    <scope>NUCLEOTIDE SEQUENCE [LARGE SCALE GENOMIC DNA]</scope>
    <source>
        <strain evidence="2 3">NHPC-3</strain>
    </source>
</reference>
<feature type="transmembrane region" description="Helical" evidence="1">
    <location>
        <begin position="12"/>
        <end position="32"/>
    </location>
</feature>
<feature type="transmembrane region" description="Helical" evidence="1">
    <location>
        <begin position="191"/>
        <end position="213"/>
    </location>
</feature>
<feature type="transmembrane region" description="Helical" evidence="1">
    <location>
        <begin position="44"/>
        <end position="70"/>
    </location>
</feature>
<feature type="transmembrane region" description="Helical" evidence="1">
    <location>
        <begin position="225"/>
        <end position="245"/>
    </location>
</feature>
<dbReference type="Proteomes" id="UP000252167">
    <property type="component" value="Unassembled WGS sequence"/>
</dbReference>
<keyword evidence="3" id="KW-1185">Reference proteome</keyword>
<name>A0A365YJ99_9MICC</name>
<feature type="transmembrane region" description="Helical" evidence="1">
    <location>
        <begin position="152"/>
        <end position="171"/>
    </location>
</feature>
<evidence type="ECO:0000256" key="1">
    <source>
        <dbReference type="SAM" id="Phobius"/>
    </source>
</evidence>
<proteinExistence type="predicted"/>